<proteinExistence type="predicted"/>
<dbReference type="Proteomes" id="UP001250858">
    <property type="component" value="Chromosome"/>
</dbReference>
<dbReference type="InterPro" id="IPR005135">
    <property type="entry name" value="Endo/exonuclease/phosphatase"/>
</dbReference>
<keyword evidence="2" id="KW-1133">Transmembrane helix</keyword>
<feature type="compositionally biased region" description="Basic and acidic residues" evidence="1">
    <location>
        <begin position="19"/>
        <end position="30"/>
    </location>
</feature>
<evidence type="ECO:0000256" key="2">
    <source>
        <dbReference type="SAM" id="Phobius"/>
    </source>
</evidence>
<sequence length="335" mass="35099">MLSTPHRPGSAIGTGPAEPSRDGGEADEARGRTGRRGWLIAGFALCSALLMALHDRIPNRVGQLGSLVETFLPWAGLSVPVLLVLALVRRSRIAAVAVIAPAVVWGSLFHGVVADKSSGGGDLIVVTHNVDEANPDPEGTARALARSGAHVIALEELSSSSTPVYERELAAAYPYHSVHLGVGLWSTYPLRRTEPVPIMPWTRAVRATVDTPRGPVAVFAAHLASVRVTPLGFATARRNEAGRKLAEAVRAERLPRVVVMGDFNGTTGDPALGALTSPLRSAHSEAGAGFGLTWPASFPLVRIDQILVRGVSPAAAWSLPATGSDHLPVAASLRL</sequence>
<keyword evidence="4" id="KW-0255">Endonuclease</keyword>
<evidence type="ECO:0000259" key="3">
    <source>
        <dbReference type="Pfam" id="PF03372"/>
    </source>
</evidence>
<dbReference type="Pfam" id="PF03372">
    <property type="entry name" value="Exo_endo_phos"/>
    <property type="match status" value="1"/>
</dbReference>
<dbReference type="Gene3D" id="3.60.10.10">
    <property type="entry name" value="Endonuclease/exonuclease/phosphatase"/>
    <property type="match status" value="1"/>
</dbReference>
<gene>
    <name evidence="4" type="ORF">RGF97_02370</name>
</gene>
<feature type="transmembrane region" description="Helical" evidence="2">
    <location>
        <begin position="93"/>
        <end position="113"/>
    </location>
</feature>
<dbReference type="RefSeq" id="WP_309547769.1">
    <property type="nucleotide sequence ID" value="NZ_CP133762.1"/>
</dbReference>
<reference evidence="4 5" key="1">
    <citation type="submission" date="2023-09" db="EMBL/GenBank/DDBJ databases">
        <title>Complete genome of Streptomyces roseicoloratus T14.</title>
        <authorList>
            <person name="Bashizi T."/>
            <person name="Kim M.-J."/>
            <person name="Lee G."/>
            <person name="Tagele S.B."/>
            <person name="Shin J.-H."/>
        </authorList>
    </citation>
    <scope>NUCLEOTIDE SEQUENCE [LARGE SCALE GENOMIC DNA]</scope>
    <source>
        <strain evidence="4 5">T14</strain>
    </source>
</reference>
<feature type="region of interest" description="Disordered" evidence="1">
    <location>
        <begin position="1"/>
        <end position="30"/>
    </location>
</feature>
<accession>A0ABY9RPU5</accession>
<evidence type="ECO:0000256" key="1">
    <source>
        <dbReference type="SAM" id="MobiDB-lite"/>
    </source>
</evidence>
<dbReference type="EMBL" id="CP133762">
    <property type="protein sequence ID" value="WMX43937.1"/>
    <property type="molecule type" value="Genomic_DNA"/>
</dbReference>
<evidence type="ECO:0000313" key="4">
    <source>
        <dbReference type="EMBL" id="WMX43937.1"/>
    </source>
</evidence>
<keyword evidence="5" id="KW-1185">Reference proteome</keyword>
<keyword evidence="2" id="KW-0472">Membrane</keyword>
<keyword evidence="2" id="KW-0812">Transmembrane</keyword>
<feature type="transmembrane region" description="Helical" evidence="2">
    <location>
        <begin position="66"/>
        <end position="88"/>
    </location>
</feature>
<keyword evidence="4" id="KW-0378">Hydrolase</keyword>
<evidence type="ECO:0000313" key="5">
    <source>
        <dbReference type="Proteomes" id="UP001250858"/>
    </source>
</evidence>
<dbReference type="InterPro" id="IPR036691">
    <property type="entry name" value="Endo/exonu/phosph_ase_sf"/>
</dbReference>
<keyword evidence="4" id="KW-0540">Nuclease</keyword>
<organism evidence="4 5">
    <name type="scientific">Streptomyces roseicoloratus</name>
    <dbReference type="NCBI Taxonomy" id="2508722"/>
    <lineage>
        <taxon>Bacteria</taxon>
        <taxon>Bacillati</taxon>
        <taxon>Actinomycetota</taxon>
        <taxon>Actinomycetes</taxon>
        <taxon>Kitasatosporales</taxon>
        <taxon>Streptomycetaceae</taxon>
        <taxon>Streptomyces</taxon>
    </lineage>
</organism>
<name>A0ABY9RPU5_9ACTN</name>
<feature type="transmembrane region" description="Helical" evidence="2">
    <location>
        <begin position="37"/>
        <end position="54"/>
    </location>
</feature>
<feature type="domain" description="Endonuclease/exonuclease/phosphatase" evidence="3">
    <location>
        <begin position="126"/>
        <end position="326"/>
    </location>
</feature>
<dbReference type="GO" id="GO:0004519">
    <property type="term" value="F:endonuclease activity"/>
    <property type="evidence" value="ECO:0007669"/>
    <property type="project" value="UniProtKB-KW"/>
</dbReference>
<dbReference type="SUPFAM" id="SSF56219">
    <property type="entry name" value="DNase I-like"/>
    <property type="match status" value="1"/>
</dbReference>
<protein>
    <submittedName>
        <fullName evidence="4">Endonuclease/exonuclease/phosphatase family protein</fullName>
    </submittedName>
</protein>